<reference evidence="3" key="1">
    <citation type="journal article" date="2012" name="Nat. Genet.">
        <title>Lifestyle transitions in plant pathogenic Colletotrichum fungi deciphered by genome and transcriptome analyses.</title>
        <authorList>
            <person name="O'Connell R.J."/>
            <person name="Thon M.R."/>
            <person name="Hacquard S."/>
            <person name="Amyotte S.G."/>
            <person name="Kleemann J."/>
            <person name="Torres M.F."/>
            <person name="Damm U."/>
            <person name="Buiate E.A."/>
            <person name="Epstein L."/>
            <person name="Alkan N."/>
            <person name="Altmueller J."/>
            <person name="Alvarado-Balderrama L."/>
            <person name="Bauser C.A."/>
            <person name="Becker C."/>
            <person name="Birren B.W."/>
            <person name="Chen Z."/>
            <person name="Choi J."/>
            <person name="Crouch J.A."/>
            <person name="Duvick J.P."/>
            <person name="Farman M.A."/>
            <person name="Gan P."/>
            <person name="Heiman D."/>
            <person name="Henrissat B."/>
            <person name="Howard R.J."/>
            <person name="Kabbage M."/>
            <person name="Koch C."/>
            <person name="Kracher B."/>
            <person name="Kubo Y."/>
            <person name="Law A.D."/>
            <person name="Lebrun M.-H."/>
            <person name="Lee Y.-H."/>
            <person name="Miyara I."/>
            <person name="Moore N."/>
            <person name="Neumann U."/>
            <person name="Nordstroem K."/>
            <person name="Panaccione D.G."/>
            <person name="Panstruga R."/>
            <person name="Place M."/>
            <person name="Proctor R.H."/>
            <person name="Prusky D."/>
            <person name="Rech G."/>
            <person name="Reinhardt R."/>
            <person name="Rollins J.A."/>
            <person name="Rounsley S."/>
            <person name="Schardl C.L."/>
            <person name="Schwartz D.C."/>
            <person name="Shenoy N."/>
            <person name="Shirasu K."/>
            <person name="Sikhakolli U.R."/>
            <person name="Stueber K."/>
            <person name="Sukno S.A."/>
            <person name="Sweigard J.A."/>
            <person name="Takano Y."/>
            <person name="Takahara H."/>
            <person name="Trail F."/>
            <person name="van der Does H.C."/>
            <person name="Voll L.M."/>
            <person name="Will I."/>
            <person name="Young S."/>
            <person name="Zeng Q."/>
            <person name="Zhang J."/>
            <person name="Zhou S."/>
            <person name="Dickman M.B."/>
            <person name="Schulze-Lefert P."/>
            <person name="Ver Loren van Themaat E."/>
            <person name="Ma L.-J."/>
            <person name="Vaillancourt L.J."/>
        </authorList>
    </citation>
    <scope>NUCLEOTIDE SEQUENCE [LARGE SCALE GENOMIC DNA]</scope>
    <source>
        <strain evidence="3">M1.001 / M2 / FGSC 10212</strain>
    </source>
</reference>
<dbReference type="RefSeq" id="XP_008099744.1">
    <property type="nucleotide sequence ID" value="XM_008101553.1"/>
</dbReference>
<dbReference type="AlphaFoldDB" id="E3QXY7"/>
<dbReference type="EMBL" id="GG697399">
    <property type="protein sequence ID" value="EFQ35724.1"/>
    <property type="molecule type" value="Genomic_DNA"/>
</dbReference>
<gene>
    <name evidence="2" type="ORF">GLRG_10879</name>
</gene>
<name>E3QXY7_COLGM</name>
<evidence type="ECO:0000313" key="3">
    <source>
        <dbReference type="Proteomes" id="UP000008782"/>
    </source>
</evidence>
<accession>E3QXY7</accession>
<dbReference type="GeneID" id="24416244"/>
<sequence length="110" mass="11811">MTDKRPTSDPARPSFLMGARVGHQRQTRLVTRDIGVNLSVLVGAPAGQVTDNETTAPNTLAHIGARFPRPCANAAKHKGLASRDKGKRGTSQKPWTGERKMIRAELVDGG</sequence>
<feature type="compositionally biased region" description="Basic residues" evidence="1">
    <location>
        <begin position="75"/>
        <end position="90"/>
    </location>
</feature>
<evidence type="ECO:0000313" key="2">
    <source>
        <dbReference type="EMBL" id="EFQ35724.1"/>
    </source>
</evidence>
<protein>
    <submittedName>
        <fullName evidence="2">Uncharacterized protein</fullName>
    </submittedName>
</protein>
<organism evidence="3">
    <name type="scientific">Colletotrichum graminicola (strain M1.001 / M2 / FGSC 10212)</name>
    <name type="common">Maize anthracnose fungus</name>
    <name type="synonym">Glomerella graminicola</name>
    <dbReference type="NCBI Taxonomy" id="645133"/>
    <lineage>
        <taxon>Eukaryota</taxon>
        <taxon>Fungi</taxon>
        <taxon>Dikarya</taxon>
        <taxon>Ascomycota</taxon>
        <taxon>Pezizomycotina</taxon>
        <taxon>Sordariomycetes</taxon>
        <taxon>Hypocreomycetidae</taxon>
        <taxon>Glomerellales</taxon>
        <taxon>Glomerellaceae</taxon>
        <taxon>Colletotrichum</taxon>
        <taxon>Colletotrichum graminicola species complex</taxon>
    </lineage>
</organism>
<dbReference type="Proteomes" id="UP000008782">
    <property type="component" value="Unassembled WGS sequence"/>
</dbReference>
<dbReference type="HOGENOM" id="CLU_2170879_0_0_1"/>
<dbReference type="VEuPathDB" id="FungiDB:GLRG_10879"/>
<proteinExistence type="predicted"/>
<keyword evidence="3" id="KW-1185">Reference proteome</keyword>
<feature type="region of interest" description="Disordered" evidence="1">
    <location>
        <begin position="74"/>
        <end position="101"/>
    </location>
</feature>
<evidence type="ECO:0000256" key="1">
    <source>
        <dbReference type="SAM" id="MobiDB-lite"/>
    </source>
</evidence>